<dbReference type="GO" id="GO:0016102">
    <property type="term" value="P:diterpenoid biosynthetic process"/>
    <property type="evidence" value="ECO:0007669"/>
    <property type="project" value="InterPro"/>
</dbReference>
<dbReference type="SFLD" id="SFLDG01019">
    <property type="entry name" value="Terpene_Cyclase_Like_1_C_Termi"/>
    <property type="match status" value="1"/>
</dbReference>
<dbReference type="InterPro" id="IPR005630">
    <property type="entry name" value="Terpene_synthase_metal-bd"/>
</dbReference>
<dbReference type="Gene3D" id="1.50.10.130">
    <property type="entry name" value="Terpene synthase, N-terminal domain"/>
    <property type="match status" value="1"/>
</dbReference>
<dbReference type="FunFam" id="1.50.10.130:FF:000001">
    <property type="entry name" value="Isoprene synthase, chloroplastic"/>
    <property type="match status" value="1"/>
</dbReference>
<keyword evidence="5" id="KW-0456">Lyase</keyword>
<name>A0A830BI21_9LAMI</name>
<dbReference type="Gene3D" id="1.10.600.10">
    <property type="entry name" value="Farnesyl Diphosphate Synthase"/>
    <property type="match status" value="1"/>
</dbReference>
<dbReference type="GO" id="GO:0000287">
    <property type="term" value="F:magnesium ion binding"/>
    <property type="evidence" value="ECO:0007669"/>
    <property type="project" value="InterPro"/>
</dbReference>
<gene>
    <name evidence="8" type="ORF">PHJA_000845500</name>
</gene>
<dbReference type="PANTHER" id="PTHR31225">
    <property type="entry name" value="OS04G0344100 PROTEIN-RELATED"/>
    <property type="match status" value="1"/>
</dbReference>
<evidence type="ECO:0000256" key="1">
    <source>
        <dbReference type="ARBA" id="ARBA00001946"/>
    </source>
</evidence>
<evidence type="ECO:0000256" key="3">
    <source>
        <dbReference type="ARBA" id="ARBA00022723"/>
    </source>
</evidence>
<keyword evidence="9" id="KW-1185">Reference proteome</keyword>
<dbReference type="GO" id="GO:0010333">
    <property type="term" value="F:terpene synthase activity"/>
    <property type="evidence" value="ECO:0007669"/>
    <property type="project" value="InterPro"/>
</dbReference>
<evidence type="ECO:0000259" key="6">
    <source>
        <dbReference type="Pfam" id="PF01397"/>
    </source>
</evidence>
<feature type="domain" description="Terpene synthase N-terminal" evidence="6">
    <location>
        <begin position="4"/>
        <end position="161"/>
    </location>
</feature>
<keyword evidence="4" id="KW-0460">Magnesium</keyword>
<dbReference type="PANTHER" id="PTHR31225:SF253">
    <property type="entry name" value="SESQUITERPENE SYNTHASE 31"/>
    <property type="match status" value="1"/>
</dbReference>
<evidence type="ECO:0000256" key="5">
    <source>
        <dbReference type="ARBA" id="ARBA00023239"/>
    </source>
</evidence>
<evidence type="ECO:0000256" key="4">
    <source>
        <dbReference type="ARBA" id="ARBA00022842"/>
    </source>
</evidence>
<dbReference type="CDD" id="cd00684">
    <property type="entry name" value="Terpene_cyclase_plant_C1"/>
    <property type="match status" value="1"/>
</dbReference>
<dbReference type="Pfam" id="PF03936">
    <property type="entry name" value="Terpene_synth_C"/>
    <property type="match status" value="1"/>
</dbReference>
<protein>
    <submittedName>
        <fullName evidence="8">Beta-farnesene synthase</fullName>
    </submittedName>
</protein>
<dbReference type="InterPro" id="IPR008930">
    <property type="entry name" value="Terpenoid_cyclase/PrenylTrfase"/>
</dbReference>
<feature type="domain" description="Terpene synthase metal-binding" evidence="7">
    <location>
        <begin position="219"/>
        <end position="404"/>
    </location>
</feature>
<dbReference type="SUPFAM" id="SSF48576">
    <property type="entry name" value="Terpenoid synthases"/>
    <property type="match status" value="1"/>
</dbReference>
<dbReference type="InterPro" id="IPR044814">
    <property type="entry name" value="Terpene_cyclase_plant_C1"/>
</dbReference>
<comment type="pathway">
    <text evidence="2">Secondary metabolite biosynthesis; terpenoid biosynthesis.</text>
</comment>
<dbReference type="SFLD" id="SFLDS00005">
    <property type="entry name" value="Isoprenoid_Synthase_Type_I"/>
    <property type="match status" value="1"/>
</dbReference>
<dbReference type="Proteomes" id="UP000653305">
    <property type="component" value="Unassembled WGS sequence"/>
</dbReference>
<dbReference type="EMBL" id="BMAC01000136">
    <property type="protein sequence ID" value="GFP87017.1"/>
    <property type="molecule type" value="Genomic_DNA"/>
</dbReference>
<dbReference type="AlphaFoldDB" id="A0A830BI21"/>
<proteinExistence type="predicted"/>
<evidence type="ECO:0000313" key="9">
    <source>
        <dbReference type="Proteomes" id="UP000653305"/>
    </source>
</evidence>
<dbReference type="InterPro" id="IPR036965">
    <property type="entry name" value="Terpene_synth_N_sf"/>
</dbReference>
<dbReference type="InterPro" id="IPR034741">
    <property type="entry name" value="Terpene_cyclase-like_1_C"/>
</dbReference>
<dbReference type="Pfam" id="PF01397">
    <property type="entry name" value="Terpene_synth"/>
    <property type="match status" value="1"/>
</dbReference>
<evidence type="ECO:0000259" key="7">
    <source>
        <dbReference type="Pfam" id="PF03936"/>
    </source>
</evidence>
<comment type="cofactor">
    <cofactor evidence="1">
        <name>Mg(2+)</name>
        <dbReference type="ChEBI" id="CHEBI:18420"/>
    </cofactor>
</comment>
<dbReference type="InterPro" id="IPR001906">
    <property type="entry name" value="Terpene_synth_N"/>
</dbReference>
<dbReference type="OrthoDB" id="907985at2759"/>
<dbReference type="InterPro" id="IPR008949">
    <property type="entry name" value="Isoprenoid_synthase_dom_sf"/>
</dbReference>
<reference evidence="8" key="1">
    <citation type="submission" date="2020-07" db="EMBL/GenBank/DDBJ databases">
        <title>Ethylene signaling mediates host invasion by parasitic plants.</title>
        <authorList>
            <person name="Yoshida S."/>
        </authorList>
    </citation>
    <scope>NUCLEOTIDE SEQUENCE</scope>
    <source>
        <strain evidence="8">Okayama</strain>
    </source>
</reference>
<dbReference type="InterPro" id="IPR050148">
    <property type="entry name" value="Terpene_synthase-like"/>
</dbReference>
<evidence type="ECO:0000256" key="2">
    <source>
        <dbReference type="ARBA" id="ARBA00004721"/>
    </source>
</evidence>
<dbReference type="SUPFAM" id="SSF48239">
    <property type="entry name" value="Terpenoid cyclases/Protein prenyltransferases"/>
    <property type="match status" value="1"/>
</dbReference>
<keyword evidence="3" id="KW-0479">Metal-binding</keyword>
<sequence>MEQKNAEAIETLKEEAKSMLIRAKAKTTADKLILIDTLERLGVGYHFDQEIEEQLQEVFKSHYENIEEEKDHDLFITSLQFRLLRQHRHYISCSVFDKFTGKDNKFNENLSDDAKGLLSLYEAAHLRIHGEPILDEAVAFTTHHLKRIESSPLEDQVKRALVHPIHRGSPRIHTHNYISFYEKDSSGNDLLLKLAKLDFNYVQNMYKKDICEVSRWWNELKSSFPYARDRIVEAYLWGTTFHFEPQYSYVRKTIAKTIQILTILDDTYDIYATVEEADLFNENFQRWNIDEIHQLPDYMKIIYRIILSTYEDYERDAAEQGKLFAAPSAKEAMKQVCKAYNKEIKWTTRQELPCFEEYIENSVMAGCFFAICSMTIPGMKSVTKETVDWLMSVPNIIVASSKVC</sequence>
<comment type="caution">
    <text evidence="8">The sequence shown here is derived from an EMBL/GenBank/DDBJ whole genome shotgun (WGS) entry which is preliminary data.</text>
</comment>
<organism evidence="8 9">
    <name type="scientific">Phtheirospermum japonicum</name>
    <dbReference type="NCBI Taxonomy" id="374723"/>
    <lineage>
        <taxon>Eukaryota</taxon>
        <taxon>Viridiplantae</taxon>
        <taxon>Streptophyta</taxon>
        <taxon>Embryophyta</taxon>
        <taxon>Tracheophyta</taxon>
        <taxon>Spermatophyta</taxon>
        <taxon>Magnoliopsida</taxon>
        <taxon>eudicotyledons</taxon>
        <taxon>Gunneridae</taxon>
        <taxon>Pentapetalae</taxon>
        <taxon>asterids</taxon>
        <taxon>lamiids</taxon>
        <taxon>Lamiales</taxon>
        <taxon>Orobanchaceae</taxon>
        <taxon>Orobanchaceae incertae sedis</taxon>
        <taxon>Phtheirospermum</taxon>
    </lineage>
</organism>
<accession>A0A830BI21</accession>
<evidence type="ECO:0000313" key="8">
    <source>
        <dbReference type="EMBL" id="GFP87017.1"/>
    </source>
</evidence>